<evidence type="ECO:0000313" key="4">
    <source>
        <dbReference type="EMBL" id="RDW63202.1"/>
    </source>
</evidence>
<dbReference type="PANTHER" id="PTHR46044">
    <property type="entry name" value="NITRILASE"/>
    <property type="match status" value="1"/>
</dbReference>
<dbReference type="GeneID" id="38120683"/>
<dbReference type="AlphaFoldDB" id="A0A3D8QN16"/>
<dbReference type="OrthoDB" id="10250282at2759"/>
<keyword evidence="5" id="KW-1185">Reference proteome</keyword>
<dbReference type="InterPro" id="IPR044149">
    <property type="entry name" value="Nitrilases_CHs"/>
</dbReference>
<protein>
    <recommendedName>
        <fullName evidence="3">CN hydrolase domain-containing protein</fullName>
    </recommendedName>
</protein>
<dbReference type="EMBL" id="PVWQ01000015">
    <property type="protein sequence ID" value="RDW63202.1"/>
    <property type="molecule type" value="Genomic_DNA"/>
</dbReference>
<sequence length="399" mass="43575">MRASLITAILASTTAAATPLGVQGTGKTLKRDSATGFEWDPEDFKVAAVRYPPYNWAYPDTENTTWANYDLNRTITKAVDLIKEAAAEGVKFVAFPEVYFPGYAHVLSSFGLGNNQLPTDYAQYASQSMEYDSPEWKTLMQAFADTKIYGVVGWSERANDSLYIAQTLVGPLQNGTAGAVHRHRKLRPSGAERNLWSDGDVSSIRTQKLPFGSVSMLSCFENEYADTRFIASSQPANLHVASFPYGRVVSDWNWRLPPYSTFKTVAAAYGIASGGAAVILPAIGASTIFNERAITMNETLTNNLPSMQAMPYITSSYNTTNWTTPEFSLSSQYSWGSAMSILRGIAAVVPAVEGPYFGHVVSTVEQLSSGFVQTPSTECVATEEYDCVEVWPREGGFMA</sequence>
<proteinExistence type="inferred from homology"/>
<comment type="similarity">
    <text evidence="1">Belongs to the carbon-nitrogen hydrolase superfamily. Nitrilase family.</text>
</comment>
<gene>
    <name evidence="4" type="ORF">DSM5745_10313</name>
</gene>
<dbReference type="STRING" id="1810919.A0A3D8QN16"/>
<dbReference type="InterPro" id="IPR036526">
    <property type="entry name" value="C-N_Hydrolase_sf"/>
</dbReference>
<dbReference type="RefSeq" id="XP_026599391.1">
    <property type="nucleotide sequence ID" value="XM_026752329.1"/>
</dbReference>
<name>A0A3D8QN16_9EURO</name>
<dbReference type="Gene3D" id="3.60.110.10">
    <property type="entry name" value="Carbon-nitrogen hydrolase"/>
    <property type="match status" value="1"/>
</dbReference>
<dbReference type="PROSITE" id="PS50263">
    <property type="entry name" value="CN_HYDROLASE"/>
    <property type="match status" value="1"/>
</dbReference>
<feature type="signal peptide" evidence="2">
    <location>
        <begin position="1"/>
        <end position="16"/>
    </location>
</feature>
<keyword evidence="2" id="KW-0732">Signal</keyword>
<reference evidence="4 5" key="1">
    <citation type="journal article" date="2018" name="IMA Fungus">
        <title>IMA Genome-F 9: Draft genome sequence of Annulohypoxylon stygium, Aspergillus mulundensis, Berkeleyomyces basicola (syn. Thielaviopsis basicola), Ceratocystis smalleyi, two Cercospora beticola strains, Coleophoma cylindrospora, Fusarium fracticaudum, Phialophora cf. hyalina, and Morchella septimelata.</title>
        <authorList>
            <person name="Wingfield B.D."/>
            <person name="Bills G.F."/>
            <person name="Dong Y."/>
            <person name="Huang W."/>
            <person name="Nel W.J."/>
            <person name="Swalarsk-Parry B.S."/>
            <person name="Vaghefi N."/>
            <person name="Wilken P.M."/>
            <person name="An Z."/>
            <person name="de Beer Z.W."/>
            <person name="De Vos L."/>
            <person name="Chen L."/>
            <person name="Duong T.A."/>
            <person name="Gao Y."/>
            <person name="Hammerbacher A."/>
            <person name="Kikkert J.R."/>
            <person name="Li Y."/>
            <person name="Li H."/>
            <person name="Li K."/>
            <person name="Li Q."/>
            <person name="Liu X."/>
            <person name="Ma X."/>
            <person name="Naidoo K."/>
            <person name="Pethybridge S.J."/>
            <person name="Sun J."/>
            <person name="Steenkamp E.T."/>
            <person name="van der Nest M.A."/>
            <person name="van Wyk S."/>
            <person name="Wingfield M.J."/>
            <person name="Xiong C."/>
            <person name="Yue Q."/>
            <person name="Zhang X."/>
        </authorList>
    </citation>
    <scope>NUCLEOTIDE SEQUENCE [LARGE SCALE GENOMIC DNA]</scope>
    <source>
        <strain evidence="4 5">DSM 5745</strain>
    </source>
</reference>
<evidence type="ECO:0000256" key="2">
    <source>
        <dbReference type="SAM" id="SignalP"/>
    </source>
</evidence>
<dbReference type="InterPro" id="IPR003010">
    <property type="entry name" value="C-N_Hydrolase"/>
</dbReference>
<dbReference type="SUPFAM" id="SSF56317">
    <property type="entry name" value="Carbon-nitrogen hydrolase"/>
    <property type="match status" value="1"/>
</dbReference>
<evidence type="ECO:0000256" key="1">
    <source>
        <dbReference type="ARBA" id="ARBA00008129"/>
    </source>
</evidence>
<dbReference type="Pfam" id="PF00795">
    <property type="entry name" value="CN_hydrolase"/>
    <property type="match status" value="1"/>
</dbReference>
<organism evidence="4 5">
    <name type="scientific">Aspergillus mulundensis</name>
    <dbReference type="NCBI Taxonomy" id="1810919"/>
    <lineage>
        <taxon>Eukaryota</taxon>
        <taxon>Fungi</taxon>
        <taxon>Dikarya</taxon>
        <taxon>Ascomycota</taxon>
        <taxon>Pezizomycotina</taxon>
        <taxon>Eurotiomycetes</taxon>
        <taxon>Eurotiomycetidae</taxon>
        <taxon>Eurotiales</taxon>
        <taxon>Aspergillaceae</taxon>
        <taxon>Aspergillus</taxon>
        <taxon>Aspergillus subgen. Nidulantes</taxon>
    </lineage>
</organism>
<dbReference type="Proteomes" id="UP000256690">
    <property type="component" value="Unassembled WGS sequence"/>
</dbReference>
<accession>A0A3D8QN16</accession>
<evidence type="ECO:0000313" key="5">
    <source>
        <dbReference type="Proteomes" id="UP000256690"/>
    </source>
</evidence>
<evidence type="ECO:0000259" key="3">
    <source>
        <dbReference type="PROSITE" id="PS50263"/>
    </source>
</evidence>
<feature type="chain" id="PRO_5017676653" description="CN hydrolase domain-containing protein" evidence="2">
    <location>
        <begin position="17"/>
        <end position="399"/>
    </location>
</feature>
<dbReference type="PANTHER" id="PTHR46044:SF1">
    <property type="entry name" value="CN HYDROLASE DOMAIN-CONTAINING PROTEIN"/>
    <property type="match status" value="1"/>
</dbReference>
<dbReference type="GO" id="GO:0003824">
    <property type="term" value="F:catalytic activity"/>
    <property type="evidence" value="ECO:0007669"/>
    <property type="project" value="InterPro"/>
</dbReference>
<comment type="caution">
    <text evidence="4">The sequence shown here is derived from an EMBL/GenBank/DDBJ whole genome shotgun (WGS) entry which is preliminary data.</text>
</comment>
<feature type="domain" description="CN hydrolase" evidence="3">
    <location>
        <begin position="44"/>
        <end position="319"/>
    </location>
</feature>